<dbReference type="EMBL" id="JAHCVJ010000006">
    <property type="protein sequence ID" value="MBT0665734.1"/>
    <property type="molecule type" value="Genomic_DNA"/>
</dbReference>
<dbReference type="AlphaFoldDB" id="A0AAW4L3J5"/>
<sequence>MKTADELTGHEQGCDCGVCDDITFRRSLQKGFMSIAEVNEHEKLLRDELDEALGKIARLQVDLHQTVAPHDKYKEALKKIARGVLEPGHVYEQAVMMQDIAIKVLQEEHGCTVMGAKVCFACGECDPLTTADLACGGKV</sequence>
<organism evidence="1 2">
    <name type="scientific">Geoanaerobacter pelophilus</name>
    <dbReference type="NCBI Taxonomy" id="60036"/>
    <lineage>
        <taxon>Bacteria</taxon>
        <taxon>Pseudomonadati</taxon>
        <taxon>Thermodesulfobacteriota</taxon>
        <taxon>Desulfuromonadia</taxon>
        <taxon>Geobacterales</taxon>
        <taxon>Geobacteraceae</taxon>
        <taxon>Geoanaerobacter</taxon>
    </lineage>
</organism>
<evidence type="ECO:0000313" key="2">
    <source>
        <dbReference type="Proteomes" id="UP000811899"/>
    </source>
</evidence>
<keyword evidence="2" id="KW-1185">Reference proteome</keyword>
<evidence type="ECO:0000313" key="1">
    <source>
        <dbReference type="EMBL" id="MBT0665734.1"/>
    </source>
</evidence>
<proteinExistence type="predicted"/>
<reference evidence="1 2" key="1">
    <citation type="submission" date="2021-05" db="EMBL/GenBank/DDBJ databases">
        <title>The draft genome of Geobacter pelophilus DSM 12255.</title>
        <authorList>
            <person name="Xu Z."/>
            <person name="Masuda Y."/>
            <person name="Itoh H."/>
            <person name="Senoo K."/>
        </authorList>
    </citation>
    <scope>NUCLEOTIDE SEQUENCE [LARGE SCALE GENOMIC DNA]</scope>
    <source>
        <strain evidence="1 2">DSM 12255</strain>
    </source>
</reference>
<name>A0AAW4L3J5_9BACT</name>
<gene>
    <name evidence="1" type="ORF">KI809_15600</name>
</gene>
<accession>A0AAW4L3J5</accession>
<dbReference type="Proteomes" id="UP000811899">
    <property type="component" value="Unassembled WGS sequence"/>
</dbReference>
<comment type="caution">
    <text evidence="1">The sequence shown here is derived from an EMBL/GenBank/DDBJ whole genome shotgun (WGS) entry which is preliminary data.</text>
</comment>
<protein>
    <submittedName>
        <fullName evidence="1">Uncharacterized protein</fullName>
    </submittedName>
</protein>
<dbReference type="RefSeq" id="WP_214172499.1">
    <property type="nucleotide sequence ID" value="NZ_JAHCVJ010000006.1"/>
</dbReference>